<evidence type="ECO:0000313" key="1">
    <source>
        <dbReference type="EMBL" id="ACB77642.1"/>
    </source>
</evidence>
<dbReference type="InterPro" id="IPR028082">
    <property type="entry name" value="Peripla_BP_I"/>
</dbReference>
<dbReference type="HOGENOM" id="CLU_058196_1_0_0"/>
<dbReference type="Pfam" id="PF04392">
    <property type="entry name" value="ABC_sub_bind"/>
    <property type="match status" value="1"/>
</dbReference>
<dbReference type="KEGG" id="ote:Oter_4371"/>
<evidence type="ECO:0008006" key="3">
    <source>
        <dbReference type="Google" id="ProtNLM"/>
    </source>
</evidence>
<dbReference type="RefSeq" id="WP_012377162.1">
    <property type="nucleotide sequence ID" value="NC_010571.1"/>
</dbReference>
<dbReference type="STRING" id="452637.Oter_4371"/>
<dbReference type="eggNOG" id="COG2984">
    <property type="taxonomic scope" value="Bacteria"/>
</dbReference>
<dbReference type="AlphaFoldDB" id="B1ZRJ2"/>
<proteinExistence type="predicted"/>
<evidence type="ECO:0000313" key="2">
    <source>
        <dbReference type="Proteomes" id="UP000007013"/>
    </source>
</evidence>
<dbReference type="OrthoDB" id="9776955at2"/>
<gene>
    <name evidence="1" type="ordered locus">Oter_4371</name>
</gene>
<accession>B1ZRJ2</accession>
<organism evidence="1 2">
    <name type="scientific">Opitutus terrae (strain DSM 11246 / JCM 15787 / PB90-1)</name>
    <dbReference type="NCBI Taxonomy" id="452637"/>
    <lineage>
        <taxon>Bacteria</taxon>
        <taxon>Pseudomonadati</taxon>
        <taxon>Verrucomicrobiota</taxon>
        <taxon>Opitutia</taxon>
        <taxon>Opitutales</taxon>
        <taxon>Opitutaceae</taxon>
        <taxon>Opitutus</taxon>
    </lineage>
</organism>
<dbReference type="InterPro" id="IPR007487">
    <property type="entry name" value="ABC_transpt-TYRBP-like"/>
</dbReference>
<keyword evidence="2" id="KW-1185">Reference proteome</keyword>
<reference evidence="1 2" key="1">
    <citation type="journal article" date="2011" name="J. Bacteriol.">
        <title>Genome sequence of the verrucomicrobium Opitutus terrae PB90-1, an abundant inhabitant of rice paddy soil ecosystems.</title>
        <authorList>
            <person name="van Passel M.W."/>
            <person name="Kant R."/>
            <person name="Palva A."/>
            <person name="Copeland A."/>
            <person name="Lucas S."/>
            <person name="Lapidus A."/>
            <person name="Glavina del Rio T."/>
            <person name="Pitluck S."/>
            <person name="Goltsman E."/>
            <person name="Clum A."/>
            <person name="Sun H."/>
            <person name="Schmutz J."/>
            <person name="Larimer F.W."/>
            <person name="Land M.L."/>
            <person name="Hauser L."/>
            <person name="Kyrpides N."/>
            <person name="Mikhailova N."/>
            <person name="Richardson P.P."/>
            <person name="Janssen P.H."/>
            <person name="de Vos W.M."/>
            <person name="Smidt H."/>
        </authorList>
    </citation>
    <scope>NUCLEOTIDE SEQUENCE [LARGE SCALE GENOMIC DNA]</scope>
    <source>
        <strain evidence="2">DSM 11246 / JCM 15787 / PB90-1</strain>
    </source>
</reference>
<dbReference type="PROSITE" id="PS51257">
    <property type="entry name" value="PROKAR_LIPOPROTEIN"/>
    <property type="match status" value="1"/>
</dbReference>
<dbReference type="EMBL" id="CP001032">
    <property type="protein sequence ID" value="ACB77642.1"/>
    <property type="molecule type" value="Genomic_DNA"/>
</dbReference>
<name>B1ZRJ2_OPITP</name>
<dbReference type="PANTHER" id="PTHR35271:SF1">
    <property type="entry name" value="ABC TRANSPORTER, SUBSTRATE-BINDING LIPOPROTEIN"/>
    <property type="match status" value="1"/>
</dbReference>
<sequence>MKRNILTLTSTALLALGLVFVGCRRQDAPPSSAPKATIAILNLQKHPILDAVEAGAKEALAREGYPENAEGIRYLIRTAAGDKQQIPALAAELNAQHPDVVIAISTPIAQAVVKNYRGKIVFGALTDPVSAGVISGDRNRNPNVTGTTDAVPYDAQLQLIRQISPRAKRLGILFNPGEASSQYAVPRIKAAAPGLGFEIVEGAVNSTQEVYPVALGLASRVDALLISTDNTVAAGIAGAVKVGIERKLPVFACDSGSVEHGAIGAISPGYFAIGIDTGKLAARMLKGESGLAVVNPKAGDVYLNRRAATDMGAEIPKDVEARAAKIYDEIR</sequence>
<dbReference type="SUPFAM" id="SSF53822">
    <property type="entry name" value="Periplasmic binding protein-like I"/>
    <property type="match status" value="1"/>
</dbReference>
<dbReference type="Proteomes" id="UP000007013">
    <property type="component" value="Chromosome"/>
</dbReference>
<dbReference type="CDD" id="cd06325">
    <property type="entry name" value="PBP1_ABC_unchar_transporter"/>
    <property type="match status" value="1"/>
</dbReference>
<dbReference type="PANTHER" id="PTHR35271">
    <property type="entry name" value="ABC TRANSPORTER, SUBSTRATE-BINDING LIPOPROTEIN-RELATED"/>
    <property type="match status" value="1"/>
</dbReference>
<dbReference type="Gene3D" id="3.40.50.2300">
    <property type="match status" value="2"/>
</dbReference>
<protein>
    <recommendedName>
        <fullName evidence="3">ABC transporter substrate binding protein</fullName>
    </recommendedName>
</protein>